<keyword evidence="4" id="KW-1133">Transmembrane helix</keyword>
<gene>
    <name evidence="6" type="ORF">Maq22A_c04355</name>
</gene>
<dbReference type="SMART" id="SM00283">
    <property type="entry name" value="MA"/>
    <property type="match status" value="1"/>
</dbReference>
<reference evidence="7" key="2">
    <citation type="submission" date="2015-01" db="EMBL/GenBank/DDBJ databases">
        <title>Complete genome sequence of Methylobacterium aquaticum strain 22A.</title>
        <authorList>
            <person name="Tani A."/>
            <person name="Ogura Y."/>
            <person name="Hayashi T."/>
        </authorList>
    </citation>
    <scope>NUCLEOTIDE SEQUENCE [LARGE SCALE GENOMIC DNA]</scope>
    <source>
        <strain evidence="7">MA-22A</strain>
    </source>
</reference>
<feature type="coiled-coil region" evidence="3">
    <location>
        <begin position="173"/>
        <end position="207"/>
    </location>
</feature>
<keyword evidence="4" id="KW-0472">Membrane</keyword>
<organism evidence="6 7">
    <name type="scientific">Methylobacterium aquaticum</name>
    <dbReference type="NCBI Taxonomy" id="270351"/>
    <lineage>
        <taxon>Bacteria</taxon>
        <taxon>Pseudomonadati</taxon>
        <taxon>Pseudomonadota</taxon>
        <taxon>Alphaproteobacteria</taxon>
        <taxon>Hyphomicrobiales</taxon>
        <taxon>Methylobacteriaceae</taxon>
        <taxon>Methylobacterium</taxon>
    </lineage>
</organism>
<dbReference type="PANTHER" id="PTHR32089:SF112">
    <property type="entry name" value="LYSOZYME-LIKE PROTEIN-RELATED"/>
    <property type="match status" value="1"/>
</dbReference>
<keyword evidence="1 2" id="KW-0807">Transducer</keyword>
<feature type="transmembrane region" description="Helical" evidence="4">
    <location>
        <begin position="69"/>
        <end position="89"/>
    </location>
</feature>
<evidence type="ECO:0000256" key="2">
    <source>
        <dbReference type="PROSITE-ProRule" id="PRU00284"/>
    </source>
</evidence>
<dbReference type="Gene3D" id="1.10.287.950">
    <property type="entry name" value="Methyl-accepting chemotaxis protein"/>
    <property type="match status" value="1"/>
</dbReference>
<dbReference type="GO" id="GO:0016020">
    <property type="term" value="C:membrane"/>
    <property type="evidence" value="ECO:0007669"/>
    <property type="project" value="InterPro"/>
</dbReference>
<proteinExistence type="predicted"/>
<dbReference type="RefSeq" id="WP_060845831.1">
    <property type="nucleotide sequence ID" value="NZ_AP014704.1"/>
</dbReference>
<dbReference type="PATRIC" id="fig|270351.10.peg.848"/>
<evidence type="ECO:0000256" key="1">
    <source>
        <dbReference type="ARBA" id="ARBA00023224"/>
    </source>
</evidence>
<dbReference type="Pfam" id="PF00015">
    <property type="entry name" value="MCPsignal"/>
    <property type="match status" value="1"/>
</dbReference>
<evidence type="ECO:0000256" key="4">
    <source>
        <dbReference type="SAM" id="Phobius"/>
    </source>
</evidence>
<dbReference type="PANTHER" id="PTHR32089">
    <property type="entry name" value="METHYL-ACCEPTING CHEMOTAXIS PROTEIN MCPB"/>
    <property type="match status" value="1"/>
</dbReference>
<reference evidence="6 7" key="1">
    <citation type="journal article" date="2015" name="Genome Announc.">
        <title>Complete Genome Sequence of Methylobacterium aquaticum Strain 22A, Isolated from Racomitrium japonicum Moss.</title>
        <authorList>
            <person name="Tani A."/>
            <person name="Ogura Y."/>
            <person name="Hayashi T."/>
            <person name="Kimbara K."/>
        </authorList>
    </citation>
    <scope>NUCLEOTIDE SEQUENCE [LARGE SCALE GENOMIC DNA]</scope>
    <source>
        <strain evidence="6 7">MA-22A</strain>
    </source>
</reference>
<keyword evidence="4" id="KW-0812">Transmembrane</keyword>
<keyword evidence="3" id="KW-0175">Coiled coil</keyword>
<feature type="domain" description="Methyl-accepting transducer" evidence="5">
    <location>
        <begin position="230"/>
        <end position="466"/>
    </location>
</feature>
<accession>A0A0C6FGW3</accession>
<dbReference type="AlphaFoldDB" id="A0A0C6FGW3"/>
<dbReference type="EMBL" id="AP014704">
    <property type="protein sequence ID" value="BAQ44294.1"/>
    <property type="molecule type" value="Genomic_DNA"/>
</dbReference>
<dbReference type="SUPFAM" id="SSF58104">
    <property type="entry name" value="Methyl-accepting chemotaxis protein (MCP) signaling domain"/>
    <property type="match status" value="1"/>
</dbReference>
<sequence>MTDADDLRRSFARILIPLLWAHVPVAAALPLITGGGASPAPGLAAAVLAGAATLSWWRDPIGLRTRLASALALVGMAAVLLYASAGHPWQVDLHMYFFACLAVLAGWCDWRVILAATGATALHHLVLNLLLPAAVFPAGGDLGRVVLHAVILTIEAAVLARICHTVAGTLAGLAASEREAKDQMARLRAMEQDGEAARRAAEHERREGVLRMAAAFEAAVGGIVGQVAASAGDLQATARAMSRTAGTAADRSAEADAAAGRAAGDVGAVAAATRELGASVREVGQQVGETAGLARAAVAEADRSAALVGALSEAAARIGDVVTMISAIADQTNLLALNATIEAARAGAAGRGFAVVAAEVKELAAQTAKATGEIGGQIGRIQGATDDAVRAIEAIGGRIRGIDGVAAAVAAAVEEQEAATQEILRAMERATAGTGSLTATIGAVAEAAGTTGTVADRVLASADALTHQAEHLGTEVERFLGGVRAA</sequence>
<dbReference type="GO" id="GO:0007165">
    <property type="term" value="P:signal transduction"/>
    <property type="evidence" value="ECO:0007669"/>
    <property type="project" value="UniProtKB-KW"/>
</dbReference>
<feature type="transmembrane region" description="Helical" evidence="4">
    <location>
        <begin position="38"/>
        <end position="57"/>
    </location>
</feature>
<dbReference type="KEGG" id="maqu:Maq22A_c04355"/>
<evidence type="ECO:0000313" key="6">
    <source>
        <dbReference type="EMBL" id="BAQ44294.1"/>
    </source>
</evidence>
<evidence type="ECO:0000313" key="7">
    <source>
        <dbReference type="Proteomes" id="UP000061432"/>
    </source>
</evidence>
<dbReference type="InterPro" id="IPR004089">
    <property type="entry name" value="MCPsignal_dom"/>
</dbReference>
<evidence type="ECO:0000259" key="5">
    <source>
        <dbReference type="PROSITE" id="PS50111"/>
    </source>
</evidence>
<dbReference type="Proteomes" id="UP000061432">
    <property type="component" value="Chromosome"/>
</dbReference>
<protein>
    <submittedName>
        <fullName evidence="6">Chemotaxis protein</fullName>
    </submittedName>
</protein>
<evidence type="ECO:0000256" key="3">
    <source>
        <dbReference type="SAM" id="Coils"/>
    </source>
</evidence>
<name>A0A0C6FGW3_9HYPH</name>
<dbReference type="OrthoDB" id="354287at2"/>
<dbReference type="STRING" id="270351.Maq22A_c04355"/>
<feature type="transmembrane region" description="Helical" evidence="4">
    <location>
        <begin position="12"/>
        <end position="32"/>
    </location>
</feature>
<dbReference type="PROSITE" id="PS50111">
    <property type="entry name" value="CHEMOTAXIS_TRANSDUC_2"/>
    <property type="match status" value="1"/>
</dbReference>